<dbReference type="HOGENOM" id="CLU_051530_2_0_1"/>
<dbReference type="Proteomes" id="UP000016930">
    <property type="component" value="Unassembled WGS sequence"/>
</dbReference>
<keyword evidence="3" id="KW-1185">Reference proteome</keyword>
<protein>
    <recommendedName>
        <fullName evidence="4">BTB domain-containing protein</fullName>
    </recommendedName>
</protein>
<gene>
    <name evidence="2" type="ORF">CERSUDRAFT_63441</name>
</gene>
<name>M2R5T1_CERS8</name>
<sequence length="334" mass="36237">MDYFDFAQIPVNLENQFGEGSYPESGQQGTTASSSRTPTTVSASTAFNPQSMLDTQPSDLILVSSDSVFFYVHCHRISGASTNYFNGLLSPARLQEANSGTPLHVLPEVAEVLNIVVHTIYGMPCTHFGPSFATATTAIKALTKYGVPVQQYAAPALPLYTLIRSYAPTHAIDAYALAAAHDLEPLAVAISPHLLAFHLSALSEELASALGPKYLLRLFHLHGQRMDALKHLLLQLPTPHEPTAVCGVEEQGKLTRGWAFAAAQLVWDARPSISTHAIDMALSPLRSQLSCHLCINSLEQRLQEVISEWAAVKNHLVILCTSIAIVTRNGFLDL</sequence>
<reference evidence="2 3" key="1">
    <citation type="journal article" date="2012" name="Proc. Natl. Acad. Sci. U.S.A.">
        <title>Comparative genomics of Ceriporiopsis subvermispora and Phanerochaete chrysosporium provide insight into selective ligninolysis.</title>
        <authorList>
            <person name="Fernandez-Fueyo E."/>
            <person name="Ruiz-Duenas F.J."/>
            <person name="Ferreira P."/>
            <person name="Floudas D."/>
            <person name="Hibbett D.S."/>
            <person name="Canessa P."/>
            <person name="Larrondo L.F."/>
            <person name="James T.Y."/>
            <person name="Seelenfreund D."/>
            <person name="Lobos S."/>
            <person name="Polanco R."/>
            <person name="Tello M."/>
            <person name="Honda Y."/>
            <person name="Watanabe T."/>
            <person name="Watanabe T."/>
            <person name="Ryu J.S."/>
            <person name="Kubicek C.P."/>
            <person name="Schmoll M."/>
            <person name="Gaskell J."/>
            <person name="Hammel K.E."/>
            <person name="St John F.J."/>
            <person name="Vanden Wymelenberg A."/>
            <person name="Sabat G."/>
            <person name="Splinter BonDurant S."/>
            <person name="Syed K."/>
            <person name="Yadav J.S."/>
            <person name="Doddapaneni H."/>
            <person name="Subramanian V."/>
            <person name="Lavin J.L."/>
            <person name="Oguiza J.A."/>
            <person name="Perez G."/>
            <person name="Pisabarro A.G."/>
            <person name="Ramirez L."/>
            <person name="Santoyo F."/>
            <person name="Master E."/>
            <person name="Coutinho P.M."/>
            <person name="Henrissat B."/>
            <person name="Lombard V."/>
            <person name="Magnuson J.K."/>
            <person name="Kuees U."/>
            <person name="Hori C."/>
            <person name="Igarashi K."/>
            <person name="Samejima M."/>
            <person name="Held B.W."/>
            <person name="Barry K.W."/>
            <person name="LaButti K.M."/>
            <person name="Lapidus A."/>
            <person name="Lindquist E.A."/>
            <person name="Lucas S.M."/>
            <person name="Riley R."/>
            <person name="Salamov A.A."/>
            <person name="Hoffmeister D."/>
            <person name="Schwenk D."/>
            <person name="Hadar Y."/>
            <person name="Yarden O."/>
            <person name="de Vries R.P."/>
            <person name="Wiebenga A."/>
            <person name="Stenlid J."/>
            <person name="Eastwood D."/>
            <person name="Grigoriev I.V."/>
            <person name="Berka R.M."/>
            <person name="Blanchette R.A."/>
            <person name="Kersten P."/>
            <person name="Martinez A.T."/>
            <person name="Vicuna R."/>
            <person name="Cullen D."/>
        </authorList>
    </citation>
    <scope>NUCLEOTIDE SEQUENCE [LARGE SCALE GENOMIC DNA]</scope>
    <source>
        <strain evidence="2 3">B</strain>
    </source>
</reference>
<dbReference type="AlphaFoldDB" id="M2R5T1"/>
<feature type="region of interest" description="Disordered" evidence="1">
    <location>
        <begin position="17"/>
        <end position="41"/>
    </location>
</feature>
<dbReference type="STRING" id="914234.M2R5T1"/>
<evidence type="ECO:0000313" key="3">
    <source>
        <dbReference type="Proteomes" id="UP000016930"/>
    </source>
</evidence>
<feature type="compositionally biased region" description="Polar residues" evidence="1">
    <location>
        <begin position="24"/>
        <end position="41"/>
    </location>
</feature>
<dbReference type="OrthoDB" id="3265815at2759"/>
<evidence type="ECO:0000256" key="1">
    <source>
        <dbReference type="SAM" id="MobiDB-lite"/>
    </source>
</evidence>
<dbReference type="EMBL" id="KB445793">
    <property type="protein sequence ID" value="EMD39915.1"/>
    <property type="molecule type" value="Genomic_DNA"/>
</dbReference>
<proteinExistence type="predicted"/>
<accession>M2R5T1</accession>
<evidence type="ECO:0000313" key="2">
    <source>
        <dbReference type="EMBL" id="EMD39915.1"/>
    </source>
</evidence>
<evidence type="ECO:0008006" key="4">
    <source>
        <dbReference type="Google" id="ProtNLM"/>
    </source>
</evidence>
<organism evidence="2 3">
    <name type="scientific">Ceriporiopsis subvermispora (strain B)</name>
    <name type="common">White-rot fungus</name>
    <name type="synonym">Gelatoporia subvermispora</name>
    <dbReference type="NCBI Taxonomy" id="914234"/>
    <lineage>
        <taxon>Eukaryota</taxon>
        <taxon>Fungi</taxon>
        <taxon>Dikarya</taxon>
        <taxon>Basidiomycota</taxon>
        <taxon>Agaricomycotina</taxon>
        <taxon>Agaricomycetes</taxon>
        <taxon>Polyporales</taxon>
        <taxon>Gelatoporiaceae</taxon>
        <taxon>Gelatoporia</taxon>
    </lineage>
</organism>